<proteinExistence type="predicted"/>
<reference evidence="1" key="1">
    <citation type="journal article" date="2015" name="Nature">
        <title>Complex archaea that bridge the gap between prokaryotes and eukaryotes.</title>
        <authorList>
            <person name="Spang A."/>
            <person name="Saw J.H."/>
            <person name="Jorgensen S.L."/>
            <person name="Zaremba-Niedzwiedzka K."/>
            <person name="Martijn J."/>
            <person name="Lind A.E."/>
            <person name="van Eijk R."/>
            <person name="Schleper C."/>
            <person name="Guy L."/>
            <person name="Ettema T.J."/>
        </authorList>
    </citation>
    <scope>NUCLEOTIDE SEQUENCE</scope>
</reference>
<comment type="caution">
    <text evidence="1">The sequence shown here is derived from an EMBL/GenBank/DDBJ whole genome shotgun (WGS) entry which is preliminary data.</text>
</comment>
<name>A0A0F9T4R2_9ZZZZ</name>
<protein>
    <submittedName>
        <fullName evidence="1">Uncharacterized protein</fullName>
    </submittedName>
</protein>
<sequence length="127" mass="13152">MPSPVFTVVECPFTEAAGVDEVKSRVVTVPGTHRVVKVFVVDNDGITLDASDFTVLSVETAAAVEIATFSTVATTLVAKTPVDVALTGTPIALEFDQGDSIVFLKTDTGATGVAVEGSIAVLLEQVR</sequence>
<organism evidence="1">
    <name type="scientific">marine sediment metagenome</name>
    <dbReference type="NCBI Taxonomy" id="412755"/>
    <lineage>
        <taxon>unclassified sequences</taxon>
        <taxon>metagenomes</taxon>
        <taxon>ecological metagenomes</taxon>
    </lineage>
</organism>
<accession>A0A0F9T4R2</accession>
<gene>
    <name evidence="1" type="ORF">LCGC14_0436660</name>
</gene>
<dbReference type="AlphaFoldDB" id="A0A0F9T4R2"/>
<evidence type="ECO:0000313" key="1">
    <source>
        <dbReference type="EMBL" id="KKN69842.1"/>
    </source>
</evidence>
<dbReference type="EMBL" id="LAZR01000417">
    <property type="protein sequence ID" value="KKN69842.1"/>
    <property type="molecule type" value="Genomic_DNA"/>
</dbReference>